<dbReference type="EMBL" id="JAGPXB010000001">
    <property type="protein sequence ID" value="MBQ0907475.1"/>
    <property type="molecule type" value="Genomic_DNA"/>
</dbReference>
<comment type="caution">
    <text evidence="2">The sequence shown here is derived from an EMBL/GenBank/DDBJ whole genome shotgun (WGS) entry which is preliminary data.</text>
</comment>
<dbReference type="Proteomes" id="UP000679008">
    <property type="component" value="Unassembled WGS sequence"/>
</dbReference>
<accession>A0ABS5D0C6</accession>
<keyword evidence="3" id="KW-1185">Reference proteome</keyword>
<organism evidence="2 3">
    <name type="scientific">Flavobacterium erciyesense</name>
    <dbReference type="NCBI Taxonomy" id="2825842"/>
    <lineage>
        <taxon>Bacteria</taxon>
        <taxon>Pseudomonadati</taxon>
        <taxon>Bacteroidota</taxon>
        <taxon>Flavobacteriia</taxon>
        <taxon>Flavobacteriales</taxon>
        <taxon>Flavobacteriaceae</taxon>
        <taxon>Flavobacterium</taxon>
    </lineage>
</organism>
<evidence type="ECO:0000313" key="3">
    <source>
        <dbReference type="Proteomes" id="UP000679008"/>
    </source>
</evidence>
<name>A0ABS5D0C6_9FLAO</name>
<dbReference type="RefSeq" id="WP_210788021.1">
    <property type="nucleotide sequence ID" value="NZ_JAGPXB010000001.1"/>
</dbReference>
<feature type="region of interest" description="Disordered" evidence="1">
    <location>
        <begin position="1"/>
        <end position="20"/>
    </location>
</feature>
<protein>
    <submittedName>
        <fullName evidence="2">Uncharacterized protein</fullName>
    </submittedName>
</protein>
<proteinExistence type="predicted"/>
<sequence>MSDKKNNSQKETPEVAKKAETAVIENNAAVNEVTKPVETENIDNKAAIKETTETDASDDNNDQSRIIGVKIITDEDEGQEEVQEAVILAPLSFIGLNEQEYQITVPKFRFKGQEYDSQKAIDENADVLETLISVNSFIIKKV</sequence>
<reference evidence="2 3" key="1">
    <citation type="submission" date="2021-04" db="EMBL/GenBank/DDBJ databases">
        <title>Description of novel Flavobacterium sp. F-328.</title>
        <authorList>
            <person name="Saticioglu I.B."/>
        </authorList>
    </citation>
    <scope>NUCLEOTIDE SEQUENCE [LARGE SCALE GENOMIC DNA]</scope>
    <source>
        <strain evidence="2 3">F-328</strain>
    </source>
</reference>
<gene>
    <name evidence="2" type="ORF">KBJ98_02035</name>
</gene>
<evidence type="ECO:0000256" key="1">
    <source>
        <dbReference type="SAM" id="MobiDB-lite"/>
    </source>
</evidence>
<evidence type="ECO:0000313" key="2">
    <source>
        <dbReference type="EMBL" id="MBQ0907475.1"/>
    </source>
</evidence>